<evidence type="ECO:0000256" key="1">
    <source>
        <dbReference type="ARBA" id="ARBA00008324"/>
    </source>
</evidence>
<dbReference type="GO" id="GO:0047617">
    <property type="term" value="F:fatty acyl-CoA hydrolase activity"/>
    <property type="evidence" value="ECO:0007669"/>
    <property type="project" value="InterPro"/>
</dbReference>
<protein>
    <recommendedName>
        <fullName evidence="3">Thioesterase domain-containing protein</fullName>
    </recommendedName>
</protein>
<evidence type="ECO:0000313" key="5">
    <source>
        <dbReference type="Proteomes" id="UP000202922"/>
    </source>
</evidence>
<dbReference type="InterPro" id="IPR006683">
    <property type="entry name" value="Thioestr_dom"/>
</dbReference>
<dbReference type="Pfam" id="PF03061">
    <property type="entry name" value="4HBT"/>
    <property type="match status" value="1"/>
</dbReference>
<evidence type="ECO:0000313" key="4">
    <source>
        <dbReference type="EMBL" id="SMX44237.1"/>
    </source>
</evidence>
<dbReference type="SUPFAM" id="SSF54637">
    <property type="entry name" value="Thioesterase/thiol ester dehydrase-isomerase"/>
    <property type="match status" value="1"/>
</dbReference>
<dbReference type="AlphaFoldDB" id="A0A238KNM2"/>
<proteinExistence type="inferred from homology"/>
<dbReference type="PANTHER" id="PTHR21660">
    <property type="entry name" value="THIOESTERASE SUPERFAMILY MEMBER-RELATED"/>
    <property type="match status" value="1"/>
</dbReference>
<gene>
    <name evidence="4" type="ORF">COL8621_02506</name>
</gene>
<dbReference type="NCBIfam" id="TIGR00369">
    <property type="entry name" value="unchar_dom_1"/>
    <property type="match status" value="1"/>
</dbReference>
<reference evidence="5" key="1">
    <citation type="submission" date="2017-05" db="EMBL/GenBank/DDBJ databases">
        <authorList>
            <person name="Rodrigo-Torres L."/>
            <person name="Arahal R. D."/>
            <person name="Lucena T."/>
        </authorList>
    </citation>
    <scope>NUCLEOTIDE SEQUENCE [LARGE SCALE GENOMIC DNA]</scope>
    <source>
        <strain evidence="5">CECT 8621</strain>
    </source>
</reference>
<dbReference type="PANTHER" id="PTHR21660:SF1">
    <property type="entry name" value="ACYL-COENZYME A THIOESTERASE 13"/>
    <property type="match status" value="1"/>
</dbReference>
<dbReference type="Proteomes" id="UP000202922">
    <property type="component" value="Unassembled WGS sequence"/>
</dbReference>
<comment type="similarity">
    <text evidence="1">Belongs to the thioesterase PaaI family.</text>
</comment>
<evidence type="ECO:0000259" key="3">
    <source>
        <dbReference type="Pfam" id="PF03061"/>
    </source>
</evidence>
<accession>A0A238KNM2</accession>
<keyword evidence="2" id="KW-0378">Hydrolase</keyword>
<dbReference type="CDD" id="cd03443">
    <property type="entry name" value="PaaI_thioesterase"/>
    <property type="match status" value="1"/>
</dbReference>
<name>A0A238KNM2_9RHOB</name>
<dbReference type="OrthoDB" id="3477511at2"/>
<dbReference type="InterPro" id="IPR039298">
    <property type="entry name" value="ACOT13"/>
</dbReference>
<dbReference type="InterPro" id="IPR029069">
    <property type="entry name" value="HotDog_dom_sf"/>
</dbReference>
<feature type="domain" description="Thioesterase" evidence="3">
    <location>
        <begin position="49"/>
        <end position="122"/>
    </location>
</feature>
<evidence type="ECO:0000256" key="2">
    <source>
        <dbReference type="ARBA" id="ARBA00022801"/>
    </source>
</evidence>
<dbReference type="EMBL" id="FXYE01000002">
    <property type="protein sequence ID" value="SMX44237.1"/>
    <property type="molecule type" value="Genomic_DNA"/>
</dbReference>
<dbReference type="Gene3D" id="3.10.129.10">
    <property type="entry name" value="Hotdog Thioesterase"/>
    <property type="match status" value="1"/>
</dbReference>
<organism evidence="4 5">
    <name type="scientific">Actibacterium lipolyticum</name>
    <dbReference type="NCBI Taxonomy" id="1524263"/>
    <lineage>
        <taxon>Bacteria</taxon>
        <taxon>Pseudomonadati</taxon>
        <taxon>Pseudomonadota</taxon>
        <taxon>Alphaproteobacteria</taxon>
        <taxon>Rhodobacterales</taxon>
        <taxon>Roseobacteraceae</taxon>
        <taxon>Actibacterium</taxon>
    </lineage>
</organism>
<sequence length="134" mass="14677">MTDTAAPLLEEPNPFMRHVGAEMVDWGPDFVRFELPLAPFLMNRYEIPHGGVYASLLDTAMGYSGCYTGDADNKKLGMTLSMNVQFLSQPKGTKLIAEGRRTGGGKRTFFSEATITDETGEIIATGTGVFRYRG</sequence>
<dbReference type="InterPro" id="IPR003736">
    <property type="entry name" value="PAAI_dom"/>
</dbReference>
<dbReference type="RefSeq" id="WP_093967651.1">
    <property type="nucleotide sequence ID" value="NZ_FXYE01000002.1"/>
</dbReference>
<keyword evidence="5" id="KW-1185">Reference proteome</keyword>